<dbReference type="PANTHER" id="PTHR43792">
    <property type="entry name" value="GNAT FAMILY, PUTATIVE (AFU_ORTHOLOGUE AFUA_3G00765)-RELATED-RELATED"/>
    <property type="match status" value="1"/>
</dbReference>
<gene>
    <name evidence="2" type="ORF">FH759_12260</name>
</gene>
<accession>A0A7C9HBP4</accession>
<dbReference type="EMBL" id="VENJ01000018">
    <property type="protein sequence ID" value="MTJ05451.1"/>
    <property type="molecule type" value="Genomic_DNA"/>
</dbReference>
<proteinExistence type="predicted"/>
<evidence type="ECO:0000313" key="3">
    <source>
        <dbReference type="Proteomes" id="UP000483078"/>
    </source>
</evidence>
<protein>
    <submittedName>
        <fullName evidence="2">GNAT family N-acetyltransferase</fullName>
    </submittedName>
</protein>
<dbReference type="Gene3D" id="3.40.630.30">
    <property type="match status" value="1"/>
</dbReference>
<keyword evidence="2" id="KW-0808">Transferase</keyword>
<reference evidence="2 3" key="1">
    <citation type="submission" date="2019-06" db="EMBL/GenBank/DDBJ databases">
        <title>Enrichment of Autotrophic Halophilic Microorganisms from Red Sea Brine Pool Using Microbial Electrosynthesis System.</title>
        <authorList>
            <person name="Alqahtani M.F."/>
            <person name="Bajracharya S."/>
            <person name="Katuri K.P."/>
            <person name="Ali M."/>
            <person name="Saikaly P.E."/>
        </authorList>
    </citation>
    <scope>NUCLEOTIDE SEQUENCE [LARGE SCALE GENOMIC DNA]</scope>
    <source>
        <strain evidence="2">MES6</strain>
    </source>
</reference>
<evidence type="ECO:0000259" key="1">
    <source>
        <dbReference type="PROSITE" id="PS51186"/>
    </source>
</evidence>
<comment type="caution">
    <text evidence="2">The sequence shown here is derived from an EMBL/GenBank/DDBJ whole genome shotgun (WGS) entry which is preliminary data.</text>
</comment>
<dbReference type="GO" id="GO:0016747">
    <property type="term" value="F:acyltransferase activity, transferring groups other than amino-acyl groups"/>
    <property type="evidence" value="ECO:0007669"/>
    <property type="project" value="InterPro"/>
</dbReference>
<dbReference type="PROSITE" id="PS51186">
    <property type="entry name" value="GNAT"/>
    <property type="match status" value="1"/>
</dbReference>
<dbReference type="Pfam" id="PF13302">
    <property type="entry name" value="Acetyltransf_3"/>
    <property type="match status" value="1"/>
</dbReference>
<dbReference type="PANTHER" id="PTHR43792:SF1">
    <property type="entry name" value="N-ACETYLTRANSFERASE DOMAIN-CONTAINING PROTEIN"/>
    <property type="match status" value="1"/>
</dbReference>
<dbReference type="AlphaFoldDB" id="A0A7C9HBP4"/>
<name>A0A7C9HBP4_9RHOB</name>
<dbReference type="InterPro" id="IPR051531">
    <property type="entry name" value="N-acetyltransferase"/>
</dbReference>
<dbReference type="SUPFAM" id="SSF55729">
    <property type="entry name" value="Acyl-CoA N-acyltransferases (Nat)"/>
    <property type="match status" value="1"/>
</dbReference>
<feature type="domain" description="N-acetyltransferase" evidence="1">
    <location>
        <begin position="14"/>
        <end position="171"/>
    </location>
</feature>
<dbReference type="InterPro" id="IPR016181">
    <property type="entry name" value="Acyl_CoA_acyltransferase"/>
</dbReference>
<evidence type="ECO:0000313" key="2">
    <source>
        <dbReference type="EMBL" id="MTJ05451.1"/>
    </source>
</evidence>
<sequence>MSLTNAPTLETGHLILRGPEPRDFEPLIAFLTDRTRAEGFGAYDTRHDAWRWVALSVGHWHIHGYGYFTIEDRATGRPAGITGIWNPDGWPEPELGWVVFDGFEGRGIAFEAAARAREWAYDTLGFTTLTSNIVPGNTRSVALAERLGAWFEREYTNVTMGRDMLYRHPGPDALGSDGSVEAYA</sequence>
<organism evidence="2 3">
    <name type="scientific">Sediminimonas qiaohouensis</name>
    <dbReference type="NCBI Taxonomy" id="552061"/>
    <lineage>
        <taxon>Bacteria</taxon>
        <taxon>Pseudomonadati</taxon>
        <taxon>Pseudomonadota</taxon>
        <taxon>Alphaproteobacteria</taxon>
        <taxon>Rhodobacterales</taxon>
        <taxon>Roseobacteraceae</taxon>
        <taxon>Sediminimonas</taxon>
    </lineage>
</organism>
<dbReference type="InterPro" id="IPR000182">
    <property type="entry name" value="GNAT_dom"/>
</dbReference>
<dbReference type="RefSeq" id="WP_273250234.1">
    <property type="nucleotide sequence ID" value="NZ_VENJ01000018.1"/>
</dbReference>
<dbReference type="Proteomes" id="UP000483078">
    <property type="component" value="Unassembled WGS sequence"/>
</dbReference>